<evidence type="ECO:0000256" key="1">
    <source>
        <dbReference type="SAM" id="MobiDB-lite"/>
    </source>
</evidence>
<sequence length="441" mass="50024">TKPLEKKETKPSQKKETKSPEKRETKSSQKKETKPSEKKETKSPEKKETKSPENKETKPPEKKKTKSPKKKKTKSPKKKKTKSSKKKKIKKIRKGKIQKKSEDKFQNIGIHRRFEIYESSQQNVRGVFSCWDRVQGIVHSPEDQREEKPQSPVKRQGQKKTSKPPEKVEKKPVGKPGGQKSLQSSKQGQEMESTVPKQADRPKHVGVPCFDIRATDPDAMVRMILKSRRLPTAEKVKPCKAQILSLPWLTPPFSLSLYAKNADAKDSSAKGPPTTGKAASKDKSPQENQTSTEGPKVPLDSSTTKPKSSSEAKKSTLQSASAPTEPTEPPRPKRCRWVVPAHDEVELKVLFRTTKPGKFERMLRFEILGSKRLYEVACSGVGLYPTISQNPRLVFPQWRDTMEDDEIIFKEYVISTKKFHFGPLLCGKSRDWYVFPAPEQA</sequence>
<dbReference type="GO" id="GO:0005930">
    <property type="term" value="C:axoneme"/>
    <property type="evidence" value="ECO:0007669"/>
    <property type="project" value="TreeGrafter"/>
</dbReference>
<protein>
    <submittedName>
        <fullName evidence="2">HYDIN protein</fullName>
    </submittedName>
</protein>
<feature type="non-terminal residue" evidence="2">
    <location>
        <position position="441"/>
    </location>
</feature>
<keyword evidence="3" id="KW-1185">Reference proteome</keyword>
<gene>
    <name evidence="2" type="primary">Hydin_0</name>
    <name evidence="2" type="ORF">MALELE_R14967</name>
</gene>
<reference evidence="2 3" key="1">
    <citation type="submission" date="2019-09" db="EMBL/GenBank/DDBJ databases">
        <title>Bird 10,000 Genomes (B10K) Project - Family phase.</title>
        <authorList>
            <person name="Zhang G."/>
        </authorList>
    </citation>
    <scope>NUCLEOTIDE SEQUENCE [LARGE SCALE GENOMIC DNA]</scope>
    <source>
        <strain evidence="2">B10K-DU-029-44</strain>
        <tissue evidence="2">Heart</tissue>
    </source>
</reference>
<dbReference type="GO" id="GO:1904158">
    <property type="term" value="P:axonemal central apparatus assembly"/>
    <property type="evidence" value="ECO:0007669"/>
    <property type="project" value="TreeGrafter"/>
</dbReference>
<organism evidence="2 3">
    <name type="scientific">Malurus elegans</name>
    <name type="common">Red-winged fairywren</name>
    <dbReference type="NCBI Taxonomy" id="720584"/>
    <lineage>
        <taxon>Eukaryota</taxon>
        <taxon>Metazoa</taxon>
        <taxon>Chordata</taxon>
        <taxon>Craniata</taxon>
        <taxon>Vertebrata</taxon>
        <taxon>Euteleostomi</taxon>
        <taxon>Archelosauria</taxon>
        <taxon>Archosauria</taxon>
        <taxon>Dinosauria</taxon>
        <taxon>Saurischia</taxon>
        <taxon>Theropoda</taxon>
        <taxon>Coelurosauria</taxon>
        <taxon>Aves</taxon>
        <taxon>Neognathae</taxon>
        <taxon>Neoaves</taxon>
        <taxon>Telluraves</taxon>
        <taxon>Australaves</taxon>
        <taxon>Passeriformes</taxon>
        <taxon>Meliphagoidea</taxon>
        <taxon>Maluridae</taxon>
        <taxon>Malurus</taxon>
    </lineage>
</organism>
<dbReference type="PANTHER" id="PTHR23053:SF0">
    <property type="entry name" value="HYDROCEPHALUS-INDUCING PROTEIN HOMOLOG"/>
    <property type="match status" value="1"/>
</dbReference>
<feature type="compositionally biased region" description="Basic and acidic residues" evidence="1">
    <location>
        <begin position="140"/>
        <end position="149"/>
    </location>
</feature>
<name>A0A7K6G8F2_9PASS</name>
<feature type="region of interest" description="Disordered" evidence="1">
    <location>
        <begin position="1"/>
        <end position="109"/>
    </location>
</feature>
<dbReference type="InterPro" id="IPR033305">
    <property type="entry name" value="Hydin-like"/>
</dbReference>
<feature type="compositionally biased region" description="Basic and acidic residues" evidence="1">
    <location>
        <begin position="1"/>
        <end position="62"/>
    </location>
</feature>
<feature type="compositionally biased region" description="Basic residues" evidence="1">
    <location>
        <begin position="63"/>
        <end position="98"/>
    </location>
</feature>
<feature type="compositionally biased region" description="Low complexity" evidence="1">
    <location>
        <begin position="178"/>
        <end position="188"/>
    </location>
</feature>
<dbReference type="PANTHER" id="PTHR23053">
    <property type="entry name" value="DLEC1 DELETED IN LUNG AND ESOPHAGEAL CANCER 1"/>
    <property type="match status" value="1"/>
</dbReference>
<proteinExistence type="predicted"/>
<evidence type="ECO:0000313" key="2">
    <source>
        <dbReference type="EMBL" id="NWV59538.1"/>
    </source>
</evidence>
<feature type="compositionally biased region" description="Basic and acidic residues" evidence="1">
    <location>
        <begin position="163"/>
        <end position="172"/>
    </location>
</feature>
<comment type="caution">
    <text evidence="2">The sequence shown here is derived from an EMBL/GenBank/DDBJ whole genome shotgun (WGS) entry which is preliminary data.</text>
</comment>
<dbReference type="Proteomes" id="UP000564407">
    <property type="component" value="Unassembled WGS sequence"/>
</dbReference>
<dbReference type="AlphaFoldDB" id="A0A7K6G8F2"/>
<feature type="non-terminal residue" evidence="2">
    <location>
        <position position="1"/>
    </location>
</feature>
<accession>A0A7K6G8F2</accession>
<feature type="region of interest" description="Disordered" evidence="1">
    <location>
        <begin position="263"/>
        <end position="335"/>
    </location>
</feature>
<dbReference type="GO" id="GO:0003341">
    <property type="term" value="P:cilium movement"/>
    <property type="evidence" value="ECO:0007669"/>
    <property type="project" value="TreeGrafter"/>
</dbReference>
<evidence type="ECO:0000313" key="3">
    <source>
        <dbReference type="Proteomes" id="UP000564407"/>
    </source>
</evidence>
<dbReference type="EMBL" id="VZRP01001647">
    <property type="protein sequence ID" value="NWV59538.1"/>
    <property type="molecule type" value="Genomic_DNA"/>
</dbReference>
<feature type="region of interest" description="Disordered" evidence="1">
    <location>
        <begin position="139"/>
        <end position="210"/>
    </location>
</feature>